<feature type="binding site" evidence="6">
    <location>
        <position position="151"/>
    </location>
    <ligand>
        <name>a divalent metal cation</name>
        <dbReference type="ChEBI" id="CHEBI:60240"/>
        <label>1</label>
    </ligand>
</feature>
<dbReference type="PRINTS" id="PR00599">
    <property type="entry name" value="MAPEPTIDASE"/>
</dbReference>
<keyword evidence="5 6" id="KW-0378">Hydrolase</keyword>
<dbReference type="PROSITE" id="PS00680">
    <property type="entry name" value="MAP_1"/>
    <property type="match status" value="1"/>
</dbReference>
<dbReference type="MEROPS" id="M24.001"/>
<dbReference type="HOGENOM" id="CLU_015857_0_0_4"/>
<evidence type="ECO:0000256" key="4">
    <source>
        <dbReference type="ARBA" id="ARBA00022723"/>
    </source>
</evidence>
<protein>
    <recommendedName>
        <fullName evidence="6 7">Methionine aminopeptidase</fullName>
        <shortName evidence="6">MAP</shortName>
        <shortName evidence="6">MetAP</shortName>
        <ecNumber evidence="6 7">3.4.11.18</ecNumber>
    </recommendedName>
    <alternativeName>
        <fullName evidence="6">Peptidase M</fullName>
    </alternativeName>
</protein>
<dbReference type="GO" id="GO:0004239">
    <property type="term" value="F:initiator methionyl aminopeptidase activity"/>
    <property type="evidence" value="ECO:0007669"/>
    <property type="project" value="UniProtKB-UniRule"/>
</dbReference>
<evidence type="ECO:0000259" key="8">
    <source>
        <dbReference type="Pfam" id="PF00557"/>
    </source>
</evidence>
<feature type="binding site" evidence="6">
    <location>
        <position position="225"/>
    </location>
    <ligand>
        <name>a divalent metal cation</name>
        <dbReference type="ChEBI" id="CHEBI:60240"/>
        <label>2</label>
        <note>catalytic</note>
    </ligand>
</feature>
<feature type="binding site" evidence="6">
    <location>
        <position position="162"/>
    </location>
    <ligand>
        <name>a divalent metal cation</name>
        <dbReference type="ChEBI" id="CHEBI:60240"/>
        <label>1</label>
    </ligand>
</feature>
<dbReference type="GO" id="GO:0046872">
    <property type="term" value="F:metal ion binding"/>
    <property type="evidence" value="ECO:0007669"/>
    <property type="project" value="UniProtKB-UniRule"/>
</dbReference>
<evidence type="ECO:0000256" key="6">
    <source>
        <dbReference type="HAMAP-Rule" id="MF_01974"/>
    </source>
</evidence>
<evidence type="ECO:0000256" key="3">
    <source>
        <dbReference type="ARBA" id="ARBA00022670"/>
    </source>
</evidence>
<dbReference type="Proteomes" id="UP000007437">
    <property type="component" value="Chromosome"/>
</dbReference>
<comment type="similarity">
    <text evidence="6">Belongs to the peptidase M24A family. Methionine aminopeptidase type 1 subfamily.</text>
</comment>
<dbReference type="InterPro" id="IPR036005">
    <property type="entry name" value="Creatinase/aminopeptidase-like"/>
</dbReference>
<comment type="catalytic activity">
    <reaction evidence="6 7">
        <text>Release of N-terminal amino acids, preferentially methionine, from peptides and arylamides.</text>
        <dbReference type="EC" id="3.4.11.18"/>
    </reaction>
</comment>
<dbReference type="Pfam" id="PF00557">
    <property type="entry name" value="Peptidase_M24"/>
    <property type="match status" value="1"/>
</dbReference>
<evidence type="ECO:0000256" key="2">
    <source>
        <dbReference type="ARBA" id="ARBA00022438"/>
    </source>
</evidence>
<feature type="binding site" evidence="6">
    <location>
        <position position="289"/>
    </location>
    <ligand>
        <name>a divalent metal cation</name>
        <dbReference type="ChEBI" id="CHEBI:60240"/>
        <label>1</label>
    </ligand>
</feature>
<accession>E5AQY8</accession>
<dbReference type="GO" id="GO:0006508">
    <property type="term" value="P:proteolysis"/>
    <property type="evidence" value="ECO:0007669"/>
    <property type="project" value="UniProtKB-KW"/>
</dbReference>
<dbReference type="Gene3D" id="3.90.230.10">
    <property type="entry name" value="Creatinase/methionine aminopeptidase superfamily"/>
    <property type="match status" value="1"/>
</dbReference>
<keyword evidence="2 6" id="KW-0031">Aminopeptidase</keyword>
<dbReference type="PANTHER" id="PTHR43330:SF27">
    <property type="entry name" value="METHIONINE AMINOPEPTIDASE"/>
    <property type="match status" value="1"/>
</dbReference>
<organism evidence="9 10">
    <name type="scientific">Mycetohabitans rhizoxinica (strain DSM 19002 / CIP 109453 / HKI 454)</name>
    <name type="common">Paraburkholderia rhizoxinica</name>
    <dbReference type="NCBI Taxonomy" id="882378"/>
    <lineage>
        <taxon>Bacteria</taxon>
        <taxon>Pseudomonadati</taxon>
        <taxon>Pseudomonadota</taxon>
        <taxon>Betaproteobacteria</taxon>
        <taxon>Burkholderiales</taxon>
        <taxon>Burkholderiaceae</taxon>
        <taxon>Mycetohabitans</taxon>
    </lineage>
</organism>
<dbReference type="NCBIfam" id="TIGR00500">
    <property type="entry name" value="met_pdase_I"/>
    <property type="match status" value="1"/>
</dbReference>
<feature type="domain" description="Peptidase M24" evidence="8">
    <location>
        <begin position="63"/>
        <end position="296"/>
    </location>
</feature>
<dbReference type="PANTHER" id="PTHR43330">
    <property type="entry name" value="METHIONINE AMINOPEPTIDASE"/>
    <property type="match status" value="1"/>
</dbReference>
<comment type="subunit">
    <text evidence="6">Monomer.</text>
</comment>
<dbReference type="EMBL" id="FR687359">
    <property type="protein sequence ID" value="CBW75020.1"/>
    <property type="molecule type" value="Genomic_DNA"/>
</dbReference>
<dbReference type="CDD" id="cd01086">
    <property type="entry name" value="MetAP1"/>
    <property type="match status" value="1"/>
</dbReference>
<dbReference type="KEGG" id="brh:RBRH_03579"/>
<gene>
    <name evidence="6" type="primary">map</name>
    <name evidence="9" type="ordered locus">RBRH_03579</name>
</gene>
<comment type="function">
    <text evidence="1 6">Removes the N-terminal methionine from nascent proteins. The N-terminal methionine is often cleaved when the second residue in the primary sequence is small and uncharged (Met-Ala-, Cys, Gly, Pro, Ser, Thr, or Val). Requires deformylation of the N(alpha)-formylated initiator methionine before it can be hydrolyzed.</text>
</comment>
<evidence type="ECO:0000256" key="7">
    <source>
        <dbReference type="RuleBase" id="RU003653"/>
    </source>
</evidence>
<feature type="binding site" evidence="6">
    <location>
        <position position="232"/>
    </location>
    <ligand>
        <name>substrate</name>
    </ligand>
</feature>
<name>E5AQY8_MYCRK</name>
<dbReference type="NCBIfam" id="NF008970">
    <property type="entry name" value="PRK12318.1"/>
    <property type="match status" value="1"/>
</dbReference>
<comment type="cofactor">
    <cofactor evidence="6">
        <name>Co(2+)</name>
        <dbReference type="ChEBI" id="CHEBI:48828"/>
    </cofactor>
    <cofactor evidence="6">
        <name>Zn(2+)</name>
        <dbReference type="ChEBI" id="CHEBI:29105"/>
    </cofactor>
    <cofactor evidence="6">
        <name>Mn(2+)</name>
        <dbReference type="ChEBI" id="CHEBI:29035"/>
    </cofactor>
    <cofactor evidence="6">
        <name>Fe(2+)</name>
        <dbReference type="ChEBI" id="CHEBI:29033"/>
    </cofactor>
    <text evidence="6">Binds 2 divalent metal cations per subunit. Has a high-affinity and a low affinity metal-binding site. The true nature of the physiological cofactor is under debate. The enzyme is active with cobalt, zinc, manganese or divalent iron ions. Most likely, methionine aminopeptidases function as mononuclear Fe(2+)-metalloproteases under physiological conditions, and the catalytically relevant metal-binding site has been assigned to the histidine-containing high-affinity site.</text>
</comment>
<dbReference type="InterPro" id="IPR002467">
    <property type="entry name" value="Pept_M24A_MAP1"/>
</dbReference>
<feature type="binding site" evidence="6">
    <location>
        <position position="258"/>
    </location>
    <ligand>
        <name>a divalent metal cation</name>
        <dbReference type="ChEBI" id="CHEBI:60240"/>
        <label>2</label>
        <note>catalytic</note>
    </ligand>
</feature>
<dbReference type="AlphaFoldDB" id="E5AQY8"/>
<feature type="binding site" evidence="6">
    <location>
        <position position="162"/>
    </location>
    <ligand>
        <name>a divalent metal cation</name>
        <dbReference type="ChEBI" id="CHEBI:60240"/>
        <label>2</label>
        <note>catalytic</note>
    </ligand>
</feature>
<dbReference type="EC" id="3.4.11.18" evidence="6 7"/>
<dbReference type="InterPro" id="IPR001714">
    <property type="entry name" value="Pept_M24_MAP"/>
</dbReference>
<dbReference type="HAMAP" id="MF_01974">
    <property type="entry name" value="MetAP_1"/>
    <property type="match status" value="1"/>
</dbReference>
<evidence type="ECO:0000313" key="9">
    <source>
        <dbReference type="EMBL" id="CBW75020.1"/>
    </source>
</evidence>
<keyword evidence="3 6" id="KW-0645">Protease</keyword>
<dbReference type="GO" id="GO:0070006">
    <property type="term" value="F:metalloaminopeptidase activity"/>
    <property type="evidence" value="ECO:0007669"/>
    <property type="project" value="UniProtKB-UniRule"/>
</dbReference>
<proteinExistence type="inferred from homology"/>
<dbReference type="InterPro" id="IPR000994">
    <property type="entry name" value="Pept_M24"/>
</dbReference>
<evidence type="ECO:0000313" key="10">
    <source>
        <dbReference type="Proteomes" id="UP000007437"/>
    </source>
</evidence>
<dbReference type="GO" id="GO:0005829">
    <property type="term" value="C:cytosol"/>
    <property type="evidence" value="ECO:0007669"/>
    <property type="project" value="TreeGrafter"/>
</dbReference>
<evidence type="ECO:0000256" key="1">
    <source>
        <dbReference type="ARBA" id="ARBA00002521"/>
    </source>
</evidence>
<reference evidence="9 10" key="1">
    <citation type="journal article" date="2011" name="J. Bacteriol.">
        <title>Complete genome sequence of Burkholderia rhizoxinica, an endosymbiont of Rhizopus microsporus.</title>
        <authorList>
            <person name="Lackner G."/>
            <person name="Moebius N."/>
            <person name="Partida-Martinez L."/>
            <person name="Hertweck C."/>
        </authorList>
    </citation>
    <scope>NUCLEOTIDE SEQUENCE [LARGE SCALE GENOMIC DNA]</scope>
    <source>
        <strain evidence="10">DSM 19002 / CIP 109453 / HKI 454</strain>
    </source>
</reference>
<feature type="binding site" evidence="6">
    <location>
        <position position="134"/>
    </location>
    <ligand>
        <name>substrate</name>
    </ligand>
</feature>
<dbReference type="eggNOG" id="COG0024">
    <property type="taxonomic scope" value="Bacteria"/>
</dbReference>
<dbReference type="SUPFAM" id="SSF55920">
    <property type="entry name" value="Creatinase/aminopeptidase"/>
    <property type="match status" value="1"/>
</dbReference>
<sequence length="318" mass="34826">MADLSAAAFLDILPHFADDDAAPCVRAPVGAQRKCDNVAQLHAIYPAWSPMTVTIKTEHDIAKMRVACRLASEVLDYITPFIQPGITTGELDRLCHEYMLNEQHTVPAPLNYQPPGYPPYPKATCISVNDVICHGIPGDKSLKSGDTLNIDITVIKDGYFGDTSRMFIVGEGSILAKRLVQVTYECMWLGIEQVQPGAHLGDIGHAIQRHAEAHGYSVVREYCGHGIGTAFHEDPQILHYGRPGTGVQIQPGMIFTVEPMINAGRRDVRTMPDKWTVKTRDRSLSAQWEHTVLVTQTGYEVLTVSAGTPAKPTIAVTA</sequence>
<keyword evidence="4 6" id="KW-0479">Metal-binding</keyword>
<feature type="binding site" evidence="6">
    <location>
        <position position="289"/>
    </location>
    <ligand>
        <name>a divalent metal cation</name>
        <dbReference type="ChEBI" id="CHEBI:60240"/>
        <label>2</label>
        <note>catalytic</note>
    </ligand>
</feature>
<evidence type="ECO:0000256" key="5">
    <source>
        <dbReference type="ARBA" id="ARBA00022801"/>
    </source>
</evidence>
<dbReference type="STRING" id="882378.RBRH_03579"/>